<dbReference type="EMBL" id="CAJOBD010000184">
    <property type="protein sequence ID" value="CAF3606595.1"/>
    <property type="molecule type" value="Genomic_DNA"/>
</dbReference>
<evidence type="ECO:0000313" key="3">
    <source>
        <dbReference type="Proteomes" id="UP000663836"/>
    </source>
</evidence>
<sequence>MNDQILEKSSTKPEINLTFREQYFIPRLPNVLLEDIEAGAIHKFAPHHTNRQVLIDTIARDLINNFNLLDPTRKQFDDIGTAIVRKLKLPLTKDNVVSRLLLFNSNE</sequence>
<dbReference type="EMBL" id="CAJNOT010001623">
    <property type="protein sequence ID" value="CAF1227243.1"/>
    <property type="molecule type" value="Genomic_DNA"/>
</dbReference>
<dbReference type="Proteomes" id="UP000663836">
    <property type="component" value="Unassembled WGS sequence"/>
</dbReference>
<accession>A0A818NH36</accession>
<reference evidence="2" key="1">
    <citation type="submission" date="2021-02" db="EMBL/GenBank/DDBJ databases">
        <authorList>
            <person name="Nowell W R."/>
        </authorList>
    </citation>
    <scope>NUCLEOTIDE SEQUENCE</scope>
</reference>
<comment type="caution">
    <text evidence="2">The sequence shown here is derived from an EMBL/GenBank/DDBJ whole genome shotgun (WGS) entry which is preliminary data.</text>
</comment>
<organism evidence="2 3">
    <name type="scientific">Rotaria sordida</name>
    <dbReference type="NCBI Taxonomy" id="392033"/>
    <lineage>
        <taxon>Eukaryota</taxon>
        <taxon>Metazoa</taxon>
        <taxon>Spiralia</taxon>
        <taxon>Gnathifera</taxon>
        <taxon>Rotifera</taxon>
        <taxon>Eurotatoria</taxon>
        <taxon>Bdelloidea</taxon>
        <taxon>Philodinida</taxon>
        <taxon>Philodinidae</taxon>
        <taxon>Rotaria</taxon>
    </lineage>
</organism>
<evidence type="ECO:0000313" key="1">
    <source>
        <dbReference type="EMBL" id="CAF1227243.1"/>
    </source>
</evidence>
<name>A0A818NH36_9BILA</name>
<evidence type="ECO:0000313" key="2">
    <source>
        <dbReference type="EMBL" id="CAF3606595.1"/>
    </source>
</evidence>
<dbReference type="Proteomes" id="UP000663864">
    <property type="component" value="Unassembled WGS sequence"/>
</dbReference>
<dbReference type="AlphaFoldDB" id="A0A818NH36"/>
<proteinExistence type="predicted"/>
<protein>
    <submittedName>
        <fullName evidence="2">Uncharacterized protein</fullName>
    </submittedName>
</protein>
<gene>
    <name evidence="2" type="ORF">JBS370_LOCUS4069</name>
    <name evidence="1" type="ORF">ZHD862_LOCUS24177</name>
</gene>